<dbReference type="RefSeq" id="WP_128753334.1">
    <property type="nucleotide sequence ID" value="NZ_CP035282.1"/>
</dbReference>
<evidence type="ECO:0000313" key="2">
    <source>
        <dbReference type="EMBL" id="QAT63163.1"/>
    </source>
</evidence>
<reference evidence="3" key="1">
    <citation type="submission" date="2019-01" db="EMBL/GenBank/DDBJ databases">
        <title>Draft genomes of a novel of Sporanaerobacter strains.</title>
        <authorList>
            <person name="Ma S."/>
        </authorList>
    </citation>
    <scope>NUCLEOTIDE SEQUENCE [LARGE SCALE GENOMIC DNA]</scope>
    <source>
        <strain evidence="3">NJN-17</strain>
    </source>
</reference>
<sequence>MIAKKSKMLISVLLIAIFIIAIAAGCKKQPLTAKEAVDQLIQRITYKNNKITFTVPKNYPESTQWNIIIAGKLEENGFGMSVHLSNDKMKTSLGLADKCIPLK</sequence>
<evidence type="ECO:0000256" key="1">
    <source>
        <dbReference type="SAM" id="SignalP"/>
    </source>
</evidence>
<dbReference type="Proteomes" id="UP000287969">
    <property type="component" value="Chromosome"/>
</dbReference>
<proteinExistence type="predicted"/>
<keyword evidence="1" id="KW-0732">Signal</keyword>
<dbReference type="PROSITE" id="PS51257">
    <property type="entry name" value="PROKAR_LIPOPROTEIN"/>
    <property type="match status" value="1"/>
</dbReference>
<dbReference type="AlphaFoldDB" id="A0A410QGG1"/>
<accession>A0A410QGG1</accession>
<feature type="chain" id="PRO_5019380116" evidence="1">
    <location>
        <begin position="24"/>
        <end position="103"/>
    </location>
</feature>
<evidence type="ECO:0000313" key="3">
    <source>
        <dbReference type="Proteomes" id="UP000287969"/>
    </source>
</evidence>
<dbReference type="EMBL" id="CP035282">
    <property type="protein sequence ID" value="QAT63163.1"/>
    <property type="molecule type" value="Genomic_DNA"/>
</dbReference>
<name>A0A410QGG1_9FIRM</name>
<feature type="signal peptide" evidence="1">
    <location>
        <begin position="1"/>
        <end position="23"/>
    </location>
</feature>
<keyword evidence="3" id="KW-1185">Reference proteome</keyword>
<protein>
    <submittedName>
        <fullName evidence="2">Uncharacterized protein</fullName>
    </submittedName>
</protein>
<organism evidence="2 3">
    <name type="scientific">Acidilutibacter cellobiosedens</name>
    <dbReference type="NCBI Taxonomy" id="2507161"/>
    <lineage>
        <taxon>Bacteria</taxon>
        <taxon>Bacillati</taxon>
        <taxon>Bacillota</taxon>
        <taxon>Tissierellia</taxon>
        <taxon>Tissierellales</taxon>
        <taxon>Acidilutibacteraceae</taxon>
        <taxon>Acidilutibacter</taxon>
    </lineage>
</organism>
<dbReference type="KEGG" id="spoa:EQM13_17100"/>
<gene>
    <name evidence="2" type="ORF">EQM13_17100</name>
</gene>